<dbReference type="RefSeq" id="WP_196148391.1">
    <property type="nucleotide sequence ID" value="NZ_JADMLG010000002.1"/>
</dbReference>
<dbReference type="EMBL" id="JADMLG010000002">
    <property type="protein sequence ID" value="MBH0776116.1"/>
    <property type="molecule type" value="Genomic_DNA"/>
</dbReference>
<keyword evidence="2" id="KW-1185">Reference proteome</keyword>
<evidence type="ECO:0000313" key="1">
    <source>
        <dbReference type="EMBL" id="MBH0776116.1"/>
    </source>
</evidence>
<comment type="caution">
    <text evidence="1">The sequence shown here is derived from an EMBL/GenBank/DDBJ whole genome shotgun (WGS) entry which is preliminary data.</text>
</comment>
<evidence type="ECO:0000313" key="2">
    <source>
        <dbReference type="Proteomes" id="UP000655751"/>
    </source>
</evidence>
<protein>
    <submittedName>
        <fullName evidence="1">Uncharacterized protein</fullName>
    </submittedName>
</protein>
<accession>A0A931I8L7</accession>
<proteinExistence type="predicted"/>
<gene>
    <name evidence="1" type="ORF">IT779_07445</name>
</gene>
<sequence length="308" mass="32285">MTVEAIAVVPGDFHGGGIPRSRVERCHSGGERPEVECAQRVDGPVWDAGFERVDPADPADVVSTAVRRARTGGEVRARRSRAESDSITAELAPERAAAMDVSRRGGAVALAAAVRDAGAATAAHGLPAAVRIRESDGAISLFAAPRLVAGATAAGSAPVDRVGLGIVRRAEVIARLRSRDSGVGLDSFKRDLMVFSVARIAVAFGSELARACCARVVAPVRRVRIGARRPGPAVRSSPSIHLRAQSSGELAEISPGHADTLASLQSRFPDLLEVPRHETMALVLRLSYAAAATVRSRRRPVPGVDTRS</sequence>
<dbReference type="Proteomes" id="UP000655751">
    <property type="component" value="Unassembled WGS sequence"/>
</dbReference>
<organism evidence="1 2">
    <name type="scientific">Nocardia bovistercoris</name>
    <dbReference type="NCBI Taxonomy" id="2785916"/>
    <lineage>
        <taxon>Bacteria</taxon>
        <taxon>Bacillati</taxon>
        <taxon>Actinomycetota</taxon>
        <taxon>Actinomycetes</taxon>
        <taxon>Mycobacteriales</taxon>
        <taxon>Nocardiaceae</taxon>
        <taxon>Nocardia</taxon>
    </lineage>
</organism>
<name>A0A931I8L7_9NOCA</name>
<dbReference type="AlphaFoldDB" id="A0A931I8L7"/>
<reference evidence="1" key="1">
    <citation type="submission" date="2020-11" db="EMBL/GenBank/DDBJ databases">
        <title>Nocardia NEAU-351.nov., a novel actinomycete isolated from the cow dung.</title>
        <authorList>
            <person name="Zhang X."/>
        </authorList>
    </citation>
    <scope>NUCLEOTIDE SEQUENCE</scope>
    <source>
        <strain evidence="1">NEAU-351</strain>
    </source>
</reference>